<name>V4AE18_LOTGI</name>
<dbReference type="Proteomes" id="UP000030746">
    <property type="component" value="Unassembled WGS sequence"/>
</dbReference>
<dbReference type="KEGG" id="lgi:LOTGIDRAFT_161910"/>
<organism evidence="1 2">
    <name type="scientific">Lottia gigantea</name>
    <name type="common">Giant owl limpet</name>
    <dbReference type="NCBI Taxonomy" id="225164"/>
    <lineage>
        <taxon>Eukaryota</taxon>
        <taxon>Metazoa</taxon>
        <taxon>Spiralia</taxon>
        <taxon>Lophotrochozoa</taxon>
        <taxon>Mollusca</taxon>
        <taxon>Gastropoda</taxon>
        <taxon>Patellogastropoda</taxon>
        <taxon>Lottioidea</taxon>
        <taxon>Lottiidae</taxon>
        <taxon>Lottia</taxon>
    </lineage>
</organism>
<protein>
    <submittedName>
        <fullName evidence="1">Uncharacterized protein</fullName>
    </submittedName>
</protein>
<dbReference type="RefSeq" id="XP_009056040.1">
    <property type="nucleotide sequence ID" value="XM_009057792.1"/>
</dbReference>
<dbReference type="CTD" id="20238817"/>
<proteinExistence type="predicted"/>
<dbReference type="GeneID" id="20238817"/>
<dbReference type="EMBL" id="KB201931">
    <property type="protein sequence ID" value="ESO93345.1"/>
    <property type="molecule type" value="Genomic_DNA"/>
</dbReference>
<sequence>MAESSRCLYSVNPDWSMASVPVREPVRVFIFGTSYVKRLHKFLEKVNSPNLGLNHGLCYIRIHGMPKITHNRDVSEEDVGLIPTTAEDRLTNILIDKLIKRRLVLPSASGADANTTVSGPSSSTLNSPLPSVAAIPTTSVVATIPITTLQIPPAC</sequence>
<evidence type="ECO:0000313" key="1">
    <source>
        <dbReference type="EMBL" id="ESO93345.1"/>
    </source>
</evidence>
<gene>
    <name evidence="1" type="ORF">LOTGIDRAFT_161910</name>
</gene>
<dbReference type="AlphaFoldDB" id="V4AE18"/>
<dbReference type="HOGENOM" id="CLU_1697523_0_0_1"/>
<evidence type="ECO:0000313" key="2">
    <source>
        <dbReference type="Proteomes" id="UP000030746"/>
    </source>
</evidence>
<reference evidence="1 2" key="1">
    <citation type="journal article" date="2013" name="Nature">
        <title>Insights into bilaterian evolution from three spiralian genomes.</title>
        <authorList>
            <person name="Simakov O."/>
            <person name="Marletaz F."/>
            <person name="Cho S.J."/>
            <person name="Edsinger-Gonzales E."/>
            <person name="Havlak P."/>
            <person name="Hellsten U."/>
            <person name="Kuo D.H."/>
            <person name="Larsson T."/>
            <person name="Lv J."/>
            <person name="Arendt D."/>
            <person name="Savage R."/>
            <person name="Osoegawa K."/>
            <person name="de Jong P."/>
            <person name="Grimwood J."/>
            <person name="Chapman J.A."/>
            <person name="Shapiro H."/>
            <person name="Aerts A."/>
            <person name="Otillar R.P."/>
            <person name="Terry A.Y."/>
            <person name="Boore J.L."/>
            <person name="Grigoriev I.V."/>
            <person name="Lindberg D.R."/>
            <person name="Seaver E.C."/>
            <person name="Weisblat D.A."/>
            <person name="Putnam N.H."/>
            <person name="Rokhsar D.S."/>
        </authorList>
    </citation>
    <scope>NUCLEOTIDE SEQUENCE [LARGE SCALE GENOMIC DNA]</scope>
</reference>
<keyword evidence="2" id="KW-1185">Reference proteome</keyword>
<accession>V4AE18</accession>